<dbReference type="EMBL" id="CP009896">
    <property type="protein sequence ID" value="AIY15656.1"/>
    <property type="molecule type" value="Genomic_DNA"/>
</dbReference>
<dbReference type="eggNOG" id="COG3011">
    <property type="taxonomic scope" value="Bacteria"/>
</dbReference>
<sequence length="119" mass="12891">MAGTCIYDGDCGFCTQSAQWLERHGSCAIVPWQALDLAALGLTEEQVTSAVQWQDADGRVTASGADAVAQALLTCGAPWRWAGRVLTWRVVRPFAAVGYRIVARYRYRLPGATNACRIG</sequence>
<dbReference type="HOGENOM" id="CLU_086500_5_1_11"/>
<dbReference type="KEGG" id="psim:KR76_00660"/>
<dbReference type="AlphaFoldDB" id="A0A0A1DEL6"/>
<accession>A0A0A1DEL6</accession>
<proteinExistence type="predicted"/>
<dbReference type="GO" id="GO:0015035">
    <property type="term" value="F:protein-disulfide reductase activity"/>
    <property type="evidence" value="ECO:0007669"/>
    <property type="project" value="InterPro"/>
</dbReference>
<dbReference type="Pfam" id="PF04134">
    <property type="entry name" value="DCC1-like"/>
    <property type="match status" value="1"/>
</dbReference>
<keyword evidence="2" id="KW-1185">Reference proteome</keyword>
<gene>
    <name evidence="1" type="ORF">KR76_00660</name>
</gene>
<dbReference type="InterPro" id="IPR007263">
    <property type="entry name" value="DCC1-like"/>
</dbReference>
<reference evidence="1 2" key="1">
    <citation type="journal article" date="2015" name="Genome Announc.">
        <title>Complete Genome Sequence of Steroid-Transforming Nocardioides simplex VKM Ac-2033D.</title>
        <authorList>
            <person name="Shtratnikova V.Y."/>
            <person name="Schelkunov M.I."/>
            <person name="Pekov Y.A."/>
            <person name="Fokina V.V."/>
            <person name="Logacheva M.D."/>
            <person name="Sokolov S.L."/>
            <person name="Bragin E.Y."/>
            <person name="Ashapkin V.V."/>
            <person name="Donova M.V."/>
        </authorList>
    </citation>
    <scope>NUCLEOTIDE SEQUENCE [LARGE SCALE GENOMIC DNA]</scope>
    <source>
        <strain evidence="1 2">VKM Ac-2033D</strain>
    </source>
</reference>
<organism evidence="1 2">
    <name type="scientific">Nocardioides simplex</name>
    <name type="common">Arthrobacter simplex</name>
    <dbReference type="NCBI Taxonomy" id="2045"/>
    <lineage>
        <taxon>Bacteria</taxon>
        <taxon>Bacillati</taxon>
        <taxon>Actinomycetota</taxon>
        <taxon>Actinomycetes</taxon>
        <taxon>Propionibacteriales</taxon>
        <taxon>Nocardioidaceae</taxon>
        <taxon>Pimelobacter</taxon>
    </lineage>
</organism>
<dbReference type="Proteomes" id="UP000030300">
    <property type="component" value="Chromosome"/>
</dbReference>
<evidence type="ECO:0000313" key="2">
    <source>
        <dbReference type="Proteomes" id="UP000030300"/>
    </source>
</evidence>
<dbReference type="OrthoDB" id="9813713at2"/>
<dbReference type="GeneID" id="96607515"/>
<dbReference type="RefSeq" id="WP_038675895.1">
    <property type="nucleotide sequence ID" value="NZ_BJMC01000016.1"/>
</dbReference>
<name>A0A0A1DEL6_NOCSI</name>
<evidence type="ECO:0000313" key="1">
    <source>
        <dbReference type="EMBL" id="AIY15656.1"/>
    </source>
</evidence>
<protein>
    <submittedName>
        <fullName evidence="1">Uncharacterized protein</fullName>
    </submittedName>
</protein>